<dbReference type="Pfam" id="PF16013">
    <property type="entry name" value="DUF4781"/>
    <property type="match status" value="1"/>
</dbReference>
<feature type="compositionally biased region" description="Polar residues" evidence="3">
    <location>
        <begin position="209"/>
        <end position="225"/>
    </location>
</feature>
<keyword evidence="1" id="KW-0479">Metal-binding</keyword>
<dbReference type="InterPro" id="IPR002219">
    <property type="entry name" value="PKC_DAG/PE"/>
</dbReference>
<dbReference type="PANTHER" id="PTHR21115">
    <property type="entry name" value="GH06117P-RELATED"/>
    <property type="match status" value="1"/>
</dbReference>
<dbReference type="AlphaFoldDB" id="A0A816L620"/>
<dbReference type="GO" id="GO:0046872">
    <property type="term" value="F:metal ion binding"/>
    <property type="evidence" value="ECO:0007669"/>
    <property type="project" value="UniProtKB-KW"/>
</dbReference>
<evidence type="ECO:0000259" key="5">
    <source>
        <dbReference type="PROSITE" id="PS50081"/>
    </source>
</evidence>
<accession>A0A816L620</accession>
<dbReference type="PANTHER" id="PTHR21115:SF0">
    <property type="entry name" value="GH06117P-RELATED"/>
    <property type="match status" value="1"/>
</dbReference>
<reference evidence="6" key="1">
    <citation type="submission" date="2021-02" db="EMBL/GenBank/DDBJ databases">
        <authorList>
            <person name="Nowell W R."/>
        </authorList>
    </citation>
    <scope>NUCLEOTIDE SEQUENCE</scope>
</reference>
<dbReference type="PROSITE" id="PS50081">
    <property type="entry name" value="ZF_DAG_PE_2"/>
    <property type="match status" value="1"/>
</dbReference>
<feature type="region of interest" description="Disordered" evidence="3">
    <location>
        <begin position="192"/>
        <end position="240"/>
    </location>
</feature>
<name>A0A816L620_9BILA</name>
<dbReference type="InterPro" id="IPR046349">
    <property type="entry name" value="C1-like_sf"/>
</dbReference>
<feature type="domain" description="Phorbol-ester/DAG-type" evidence="5">
    <location>
        <begin position="315"/>
        <end position="363"/>
    </location>
</feature>
<dbReference type="Gene3D" id="3.30.60.20">
    <property type="match status" value="1"/>
</dbReference>
<feature type="transmembrane region" description="Helical" evidence="4">
    <location>
        <begin position="708"/>
        <end position="730"/>
    </location>
</feature>
<organism evidence="6 7">
    <name type="scientific">Rotaria magnacalcarata</name>
    <dbReference type="NCBI Taxonomy" id="392030"/>
    <lineage>
        <taxon>Eukaryota</taxon>
        <taxon>Metazoa</taxon>
        <taxon>Spiralia</taxon>
        <taxon>Gnathifera</taxon>
        <taxon>Rotifera</taxon>
        <taxon>Eurotatoria</taxon>
        <taxon>Bdelloidea</taxon>
        <taxon>Philodinida</taxon>
        <taxon>Philodinidae</taxon>
        <taxon>Rotaria</taxon>
    </lineage>
</organism>
<keyword evidence="4" id="KW-0812">Transmembrane</keyword>
<evidence type="ECO:0000256" key="2">
    <source>
        <dbReference type="ARBA" id="ARBA00022833"/>
    </source>
</evidence>
<gene>
    <name evidence="6" type="ORF">MBJ925_LOCUS3183</name>
</gene>
<evidence type="ECO:0000313" key="6">
    <source>
        <dbReference type="EMBL" id="CAF1924869.1"/>
    </source>
</evidence>
<keyword evidence="4" id="KW-1133">Transmembrane helix</keyword>
<keyword evidence="2" id="KW-0862">Zinc</keyword>
<comment type="caution">
    <text evidence="6">The sequence shown here is derived from an EMBL/GenBank/DDBJ whole genome shotgun (WGS) entry which is preliminary data.</text>
</comment>
<feature type="transmembrane region" description="Helical" evidence="4">
    <location>
        <begin position="603"/>
        <end position="625"/>
    </location>
</feature>
<protein>
    <recommendedName>
        <fullName evidence="5">Phorbol-ester/DAG-type domain-containing protein</fullName>
    </recommendedName>
</protein>
<dbReference type="SUPFAM" id="SSF57889">
    <property type="entry name" value="Cysteine-rich domain"/>
    <property type="match status" value="1"/>
</dbReference>
<sequence>MDIDTTADFKARLQNMIVYQDILIKNNFLAQSSCDQEFSTLLIFHNDLRRKYADLRAQTDQLDQYIEHYRAESEHKDKKIQSQSSQILRLTQHNKRNNERLTELQRWFDRIKDSITEPSTYNKLYEILRNSHMFEGETTANLSDRYCTGDELDVDYSHMPKVVSQSAGIGEIKRLTDTNDIDLKLHKSPVNISAASDRNVNKNKPEPNQLRTSPIPVSSRKSLSIHQRPKQKIRKPSKEFLNTKSEELELNIDDQFWSKLIDDHHEQKSLSPINSALPKLISPTIEQKTLTPSTPASNLNSNSSPSNITKLHSRGHNFISRNILIPETCCCLKRIHFGKSAYRCQGCNALCHTGCKENCTTLCLPNVKTPNRGAVDIIKVAMAPKDPEWTPKFVSLSENCPEGRTYFDWNDKGIEEWKANAIKFQDTHVKDNNRTEWFTYKSEDRDALELRILMAICGFRTPQEGSKAAPSCPLRTFKRDERLHARKLKKVIIKHSNSSENIHLNIIYISTATKVEEDKQFYASEEPVFVINDHRKLIDKDGRTYANFQDYKENNKLPKAATLAPKNGTYTPAQTIDGRVPLELGETPATSLLKRAKDVVDTVVMVGGMVLAVTGVVTFFAPALFSATAMSVIQAGSFFLTTYGVVGAATSIHDKTQHDESIRTEVFVLISSALSTYSGILRTQAIKYAREGKTYAEVMEKIGKAQRAMFAVANVFTIVSSSGALISSIFDLMAKRERTWLDYYQFCMGLFMLVNVCTKPITIKGIFDSEQMQHLNEMKNSLESDDAKEEMSRMLAEHSTSDQKAYMIRNLNKIENPTEFFELIRKTRSTVTCTADGLTVNNMIDISPLSYNDIGKAVFIEKFNQISKSESAALHSSFMDEFDQYIPDENKENFESRLENIKTLPVEQQRETMRNLVNELTAGGGPPQEAFDASWNRAQTAYRDNLDQQVNEMIGHLQQGSTGPGQEDDFTQLGDLARRQMHGVATPEEQKELQQQLDKCTNHRKEYFFKSSAIHRDDANNPENNAALRVDIKTFTNAKNERLCYRINVEDVKQTLRNTFQVLNHEDIIVHDKRIFDNMKTGDYDRLNRVLTEYTTRGPNLLSAAIHLGNDPAFVGQVNTPHDIASITEALEKQRASLPRGQRQEFLNGIATGTGEHYDRFRNDFNGRINAINALPDDIKSQWSSTLSMAYHWWKHEDQFRTNQPLTIDEYFREYSNNIFKTENIIGTSHTQAGGIKQSYTRSFGARIHVGFTFGENRTKASHFPK</sequence>
<dbReference type="Proteomes" id="UP000663824">
    <property type="component" value="Unassembled WGS sequence"/>
</dbReference>
<dbReference type="CDD" id="cd20821">
    <property type="entry name" value="C1_MgcRacGAP"/>
    <property type="match status" value="1"/>
</dbReference>
<evidence type="ECO:0000256" key="3">
    <source>
        <dbReference type="SAM" id="MobiDB-lite"/>
    </source>
</evidence>
<dbReference type="InterPro" id="IPR031962">
    <property type="entry name" value="DUF4781"/>
</dbReference>
<evidence type="ECO:0000256" key="4">
    <source>
        <dbReference type="SAM" id="Phobius"/>
    </source>
</evidence>
<evidence type="ECO:0000256" key="1">
    <source>
        <dbReference type="ARBA" id="ARBA00022723"/>
    </source>
</evidence>
<evidence type="ECO:0000313" key="7">
    <source>
        <dbReference type="Proteomes" id="UP000663824"/>
    </source>
</evidence>
<dbReference type="EMBL" id="CAJNRE010000249">
    <property type="protein sequence ID" value="CAF1924869.1"/>
    <property type="molecule type" value="Genomic_DNA"/>
</dbReference>
<keyword evidence="4" id="KW-0472">Membrane</keyword>
<proteinExistence type="predicted"/>